<feature type="binding site" evidence="16">
    <location>
        <position position="106"/>
    </location>
    <ligand>
        <name>substrate</name>
    </ligand>
</feature>
<reference evidence="19" key="1">
    <citation type="submission" date="2016-01" db="EMBL/GenBank/DDBJ databases">
        <title>Complete genome of Planococcus rifietoensis type strain M8.</title>
        <authorList>
            <person name="See-Too W.S."/>
        </authorList>
    </citation>
    <scope>NUCLEOTIDE SEQUENCE [LARGE SCALE GENOMIC DNA]</scope>
    <source>
        <strain evidence="19">M8</strain>
    </source>
</reference>
<feature type="binding site" evidence="16">
    <location>
        <position position="134"/>
    </location>
    <ligand>
        <name>substrate</name>
    </ligand>
</feature>
<evidence type="ECO:0000256" key="1">
    <source>
        <dbReference type="ARBA" id="ARBA00000624"/>
    </source>
</evidence>
<protein>
    <recommendedName>
        <fullName evidence="16">3-isopropylmalate dehydrogenase</fullName>
        <ecNumber evidence="16">1.1.1.85</ecNumber>
    </recommendedName>
    <alternativeName>
        <fullName evidence="16">3-IPM-DH</fullName>
    </alternativeName>
    <alternativeName>
        <fullName evidence="16">Beta-IPM dehydrogenase</fullName>
        <shortName evidence="16">IMDH</shortName>
    </alternativeName>
</protein>
<dbReference type="UniPathway" id="UPA00048">
    <property type="reaction ID" value="UER00072"/>
</dbReference>
<evidence type="ECO:0000256" key="17">
    <source>
        <dbReference type="RuleBase" id="RU004445"/>
    </source>
</evidence>
<evidence type="ECO:0000256" key="3">
    <source>
        <dbReference type="ARBA" id="ARBA00004496"/>
    </source>
</evidence>
<feature type="site" description="Important for catalysis" evidence="16">
    <location>
        <position position="187"/>
    </location>
</feature>
<feature type="binding site" evidence="16">
    <location>
        <begin position="76"/>
        <end position="89"/>
    </location>
    <ligand>
        <name>NAD(+)</name>
        <dbReference type="ChEBI" id="CHEBI:57540"/>
    </ligand>
</feature>
<keyword evidence="11 16" id="KW-0460">Magnesium</keyword>
<evidence type="ECO:0000256" key="7">
    <source>
        <dbReference type="ARBA" id="ARBA00022430"/>
    </source>
</evidence>
<dbReference type="Pfam" id="PF00180">
    <property type="entry name" value="Iso_dh"/>
    <property type="match status" value="1"/>
</dbReference>
<comment type="subunit">
    <text evidence="6 16 17">Homodimer.</text>
</comment>
<organism evidence="19 20">
    <name type="scientific">Planococcus rifietoensis</name>
    <dbReference type="NCBI Taxonomy" id="200991"/>
    <lineage>
        <taxon>Bacteria</taxon>
        <taxon>Bacillati</taxon>
        <taxon>Bacillota</taxon>
        <taxon>Bacilli</taxon>
        <taxon>Bacillales</taxon>
        <taxon>Caryophanaceae</taxon>
        <taxon>Planococcus</taxon>
    </lineage>
</organism>
<evidence type="ECO:0000256" key="16">
    <source>
        <dbReference type="HAMAP-Rule" id="MF_01033"/>
    </source>
</evidence>
<evidence type="ECO:0000256" key="6">
    <source>
        <dbReference type="ARBA" id="ARBA00011738"/>
    </source>
</evidence>
<keyword evidence="16" id="KW-0464">Manganese</keyword>
<comment type="catalytic activity">
    <reaction evidence="1 16 17">
        <text>(2R,3S)-3-isopropylmalate + NAD(+) = 4-methyl-2-oxopentanoate + CO2 + NADH</text>
        <dbReference type="Rhea" id="RHEA:32271"/>
        <dbReference type="ChEBI" id="CHEBI:16526"/>
        <dbReference type="ChEBI" id="CHEBI:17865"/>
        <dbReference type="ChEBI" id="CHEBI:35121"/>
        <dbReference type="ChEBI" id="CHEBI:57540"/>
        <dbReference type="ChEBI" id="CHEBI:57945"/>
        <dbReference type="EC" id="1.1.1.85"/>
    </reaction>
</comment>
<evidence type="ECO:0000259" key="18">
    <source>
        <dbReference type="SMART" id="SM01329"/>
    </source>
</evidence>
<dbReference type="EMBL" id="CP013659">
    <property type="protein sequence ID" value="ALS75464.1"/>
    <property type="molecule type" value="Genomic_DNA"/>
</dbReference>
<dbReference type="Proteomes" id="UP000067683">
    <property type="component" value="Chromosome"/>
</dbReference>
<dbReference type="EC" id="1.1.1.85" evidence="16"/>
<dbReference type="GO" id="GO:0000287">
    <property type="term" value="F:magnesium ion binding"/>
    <property type="evidence" value="ECO:0007669"/>
    <property type="project" value="InterPro"/>
</dbReference>
<keyword evidence="12 16" id="KW-0560">Oxidoreductase</keyword>
<dbReference type="KEGG" id="prt:AUC31_09665"/>
<dbReference type="SUPFAM" id="SSF53659">
    <property type="entry name" value="Isocitrate/Isopropylmalate dehydrogenase-like"/>
    <property type="match status" value="1"/>
</dbReference>
<dbReference type="GO" id="GO:0003862">
    <property type="term" value="F:3-isopropylmalate dehydrogenase activity"/>
    <property type="evidence" value="ECO:0007669"/>
    <property type="project" value="UniProtKB-UniRule"/>
</dbReference>
<evidence type="ECO:0000256" key="5">
    <source>
        <dbReference type="ARBA" id="ARBA00008319"/>
    </source>
</evidence>
<sequence>MEKTIAVLPGDGIGPEVTEAAVKVLKSIAMRYGHTFHWKFAAIGGAAVDEFGSPLPKETVEACEASDAILLGAVGGPKWDNNPAEQRPEKGLLNIRKHFDLFANVRPVKAVPALLGSSPLKEEIAREVDMVIVRELTGGLYFGEPKRHNENSAVDTLVYTRAEIERIVDQAFEMARSRRGKLASVDKANVLESSKLWRKVVEERKAGYPDVEVEHMLVDSAAMKLITNPRAFDVVVTENMFGDILSDEASVITGSLGMLPSASIRSDGFGLYEPVHGSAPDIAGQNKANPSAAILSAAMMLRQSFGMESEASSIEDAVMSVLEDGYCTGDLSACGNKVISTERFVEKVIEELEREFVSEHIMFSYV</sequence>
<comment type="similarity">
    <text evidence="5 16">Belongs to the isocitrate and isopropylmalate dehydrogenases family. LeuB type 1 subfamily.</text>
</comment>
<feature type="binding site" evidence="16">
    <location>
        <position position="219"/>
    </location>
    <ligand>
        <name>substrate</name>
    </ligand>
</feature>
<dbReference type="NCBIfam" id="TIGR00169">
    <property type="entry name" value="leuB"/>
    <property type="match status" value="1"/>
</dbReference>
<evidence type="ECO:0000313" key="20">
    <source>
        <dbReference type="Proteomes" id="UP000067683"/>
    </source>
</evidence>
<dbReference type="InterPro" id="IPR024084">
    <property type="entry name" value="IsoPropMal-DH-like_dom"/>
</dbReference>
<feature type="binding site" evidence="16">
    <location>
        <position position="247"/>
    </location>
    <ligand>
        <name>Mg(2+)</name>
        <dbReference type="ChEBI" id="CHEBI:18420"/>
    </ligand>
</feature>
<feature type="binding site" evidence="16">
    <location>
        <position position="243"/>
    </location>
    <ligand>
        <name>Mg(2+)</name>
        <dbReference type="ChEBI" id="CHEBI:18420"/>
    </ligand>
</feature>
<comment type="function">
    <text evidence="15 16 17">Catalyzes the oxidation of 3-carboxy-2-hydroxy-4-methylpentanoate (3-isopropylmalate) to 3-carboxy-4-methyl-2-oxopentanoate. The product decarboxylates to 4-methyl-2 oxopentanoate.</text>
</comment>
<accession>A0A0U2XS76</accession>
<dbReference type="AlphaFoldDB" id="A0A0U2XS76"/>
<feature type="site" description="Important for catalysis" evidence="16">
    <location>
        <position position="141"/>
    </location>
</feature>
<name>A0A0U2XS76_9BACL</name>
<evidence type="ECO:0000256" key="10">
    <source>
        <dbReference type="ARBA" id="ARBA00022723"/>
    </source>
</evidence>
<evidence type="ECO:0000256" key="4">
    <source>
        <dbReference type="ARBA" id="ARBA00004762"/>
    </source>
</evidence>
<feature type="binding site" evidence="16">
    <location>
        <begin position="277"/>
        <end position="289"/>
    </location>
    <ligand>
        <name>NAD(+)</name>
        <dbReference type="ChEBI" id="CHEBI:57540"/>
    </ligand>
</feature>
<keyword evidence="10 16" id="KW-0479">Metal-binding</keyword>
<gene>
    <name evidence="16" type="primary">leuB</name>
    <name evidence="19" type="ORF">AUC31_09665</name>
</gene>
<comment type="cofactor">
    <cofactor evidence="16 17">
        <name>Mg(2+)</name>
        <dbReference type="ChEBI" id="CHEBI:18420"/>
    </cofactor>
    <cofactor evidence="16 17">
        <name>Mn(2+)</name>
        <dbReference type="ChEBI" id="CHEBI:29035"/>
    </cofactor>
    <text evidence="16 17">Binds 1 Mg(2+) or Mn(2+) ion per subunit.</text>
</comment>
<keyword evidence="7 16" id="KW-0432">Leucine biosynthesis</keyword>
<feature type="domain" description="Isopropylmalate dehydrogenase-like" evidence="18">
    <location>
        <begin position="4"/>
        <end position="348"/>
    </location>
</feature>
<dbReference type="RefSeq" id="WP_058382168.1">
    <property type="nucleotide sequence ID" value="NZ_CP013659.2"/>
</dbReference>
<keyword evidence="9 16" id="KW-0028">Amino-acid biosynthesis</keyword>
<dbReference type="HAMAP" id="MF_01033">
    <property type="entry name" value="LeuB_type1"/>
    <property type="match status" value="1"/>
</dbReference>
<dbReference type="Gene3D" id="3.40.718.10">
    <property type="entry name" value="Isopropylmalate Dehydrogenase"/>
    <property type="match status" value="1"/>
</dbReference>
<dbReference type="GO" id="GO:0005829">
    <property type="term" value="C:cytosol"/>
    <property type="evidence" value="ECO:0007669"/>
    <property type="project" value="TreeGrafter"/>
</dbReference>
<feature type="binding site" evidence="16">
    <location>
        <position position="219"/>
    </location>
    <ligand>
        <name>Mg(2+)</name>
        <dbReference type="ChEBI" id="CHEBI:18420"/>
    </ligand>
</feature>
<comment type="pathway">
    <text evidence="4 16 17">Amino-acid biosynthesis; L-leucine biosynthesis; L-leucine from 3-methyl-2-oxobutanoate: step 3/4.</text>
</comment>
<dbReference type="PROSITE" id="PS00470">
    <property type="entry name" value="IDH_IMDH"/>
    <property type="match status" value="1"/>
</dbReference>
<evidence type="ECO:0000256" key="9">
    <source>
        <dbReference type="ARBA" id="ARBA00022605"/>
    </source>
</evidence>
<evidence type="ECO:0000256" key="15">
    <source>
        <dbReference type="ARBA" id="ARBA00023577"/>
    </source>
</evidence>
<evidence type="ECO:0000313" key="19">
    <source>
        <dbReference type="EMBL" id="ALS75464.1"/>
    </source>
</evidence>
<keyword evidence="8 16" id="KW-0963">Cytoplasm</keyword>
<feature type="binding site" evidence="16">
    <location>
        <position position="96"/>
    </location>
    <ligand>
        <name>substrate</name>
    </ligand>
</feature>
<dbReference type="InterPro" id="IPR004429">
    <property type="entry name" value="Isopropylmalate_DH"/>
</dbReference>
<dbReference type="STRING" id="200991.AUC31_09665"/>
<dbReference type="PANTHER" id="PTHR42979">
    <property type="entry name" value="3-ISOPROPYLMALATE DEHYDROGENASE"/>
    <property type="match status" value="1"/>
</dbReference>
<evidence type="ECO:0000256" key="11">
    <source>
        <dbReference type="ARBA" id="ARBA00022842"/>
    </source>
</evidence>
<comment type="subcellular location">
    <subcellularLocation>
        <location evidence="3 16">Cytoplasm</location>
    </subcellularLocation>
</comment>
<dbReference type="InterPro" id="IPR019818">
    <property type="entry name" value="IsoCit/isopropylmalate_DH_CS"/>
</dbReference>
<dbReference type="PANTHER" id="PTHR42979:SF1">
    <property type="entry name" value="3-ISOPROPYLMALATE DEHYDROGENASE"/>
    <property type="match status" value="1"/>
</dbReference>
<evidence type="ECO:0000256" key="8">
    <source>
        <dbReference type="ARBA" id="ARBA00022490"/>
    </source>
</evidence>
<proteinExistence type="inferred from homology"/>
<keyword evidence="13 16" id="KW-0520">NAD</keyword>
<keyword evidence="20" id="KW-1185">Reference proteome</keyword>
<dbReference type="SMART" id="SM01329">
    <property type="entry name" value="Iso_dh"/>
    <property type="match status" value="1"/>
</dbReference>
<dbReference type="FunFam" id="3.40.718.10:FF:000028">
    <property type="entry name" value="3-isopropylmalate dehydrogenase"/>
    <property type="match status" value="1"/>
</dbReference>
<dbReference type="OrthoDB" id="9806254at2"/>
<evidence type="ECO:0000256" key="13">
    <source>
        <dbReference type="ARBA" id="ARBA00023027"/>
    </source>
</evidence>
<evidence type="ECO:0000256" key="2">
    <source>
        <dbReference type="ARBA" id="ARBA00001936"/>
    </source>
</evidence>
<evidence type="ECO:0000256" key="12">
    <source>
        <dbReference type="ARBA" id="ARBA00023002"/>
    </source>
</evidence>
<evidence type="ECO:0000256" key="14">
    <source>
        <dbReference type="ARBA" id="ARBA00023304"/>
    </source>
</evidence>
<comment type="cofactor">
    <cofactor evidence="2">
        <name>Mn(2+)</name>
        <dbReference type="ChEBI" id="CHEBI:29035"/>
    </cofactor>
</comment>
<dbReference type="GO" id="GO:0051287">
    <property type="term" value="F:NAD binding"/>
    <property type="evidence" value="ECO:0007669"/>
    <property type="project" value="InterPro"/>
</dbReference>
<dbReference type="GO" id="GO:0009098">
    <property type="term" value="P:L-leucine biosynthetic process"/>
    <property type="evidence" value="ECO:0007669"/>
    <property type="project" value="UniProtKB-UniRule"/>
</dbReference>
<keyword evidence="14 16" id="KW-0100">Branched-chain amino acid biosynthesis</keyword>